<dbReference type="STRING" id="1308866.J416_10851"/>
<evidence type="ECO:0000313" key="5">
    <source>
        <dbReference type="EMBL" id="ENH96426.1"/>
    </source>
</evidence>
<dbReference type="OrthoDB" id="345364at2"/>
<dbReference type="Pfam" id="PF02311">
    <property type="entry name" value="AraC_binding"/>
    <property type="match status" value="1"/>
</dbReference>
<dbReference type="RefSeq" id="WP_003470395.1">
    <property type="nucleotide sequence ID" value="NZ_APML01000044.1"/>
</dbReference>
<keyword evidence="6" id="KW-1185">Reference proteome</keyword>
<dbReference type="InterPro" id="IPR018060">
    <property type="entry name" value="HTH_AraC"/>
</dbReference>
<keyword evidence="1" id="KW-0805">Transcription regulation</keyword>
<proteinExistence type="predicted"/>
<dbReference type="InterPro" id="IPR003313">
    <property type="entry name" value="AraC-bd"/>
</dbReference>
<gene>
    <name evidence="5" type="ORF">J416_10851</name>
</gene>
<dbReference type="PANTHER" id="PTHR43280">
    <property type="entry name" value="ARAC-FAMILY TRANSCRIPTIONAL REGULATOR"/>
    <property type="match status" value="1"/>
</dbReference>
<dbReference type="InterPro" id="IPR009057">
    <property type="entry name" value="Homeodomain-like_sf"/>
</dbReference>
<keyword evidence="3" id="KW-0804">Transcription</keyword>
<accession>N4WTE1</accession>
<dbReference type="Gene3D" id="1.10.10.60">
    <property type="entry name" value="Homeodomain-like"/>
    <property type="match status" value="2"/>
</dbReference>
<name>N4WTE1_9BACI</name>
<dbReference type="EMBL" id="APML01000044">
    <property type="protein sequence ID" value="ENH96426.1"/>
    <property type="molecule type" value="Genomic_DNA"/>
</dbReference>
<dbReference type="SUPFAM" id="SSF51215">
    <property type="entry name" value="Regulatory protein AraC"/>
    <property type="match status" value="1"/>
</dbReference>
<dbReference type="eggNOG" id="COG2207">
    <property type="taxonomic scope" value="Bacteria"/>
</dbReference>
<evidence type="ECO:0000256" key="2">
    <source>
        <dbReference type="ARBA" id="ARBA00023125"/>
    </source>
</evidence>
<sequence>MRINFCGYSYHNQSFFTSHQSRYSSYLFRLQTDGIAKVNINGNTAIVEKGDLLIIKPEEKYELYTEDGANSGDFHLYCEGDWIHQRFDQAPSLTKIDLDETLMDLWHHLIIEERRPLKEYSHELSYYLLYALCISLDRQINGETTVIHRPYTVTKMMRYIEEHATRQGFRVQEVADQCHLSISRAVHLFKEHVGMTIMDYAQQIRIATAKNQMKYTTMTLDNIAQNSGFGSYSYLHRVFKKHTGISPGKYRNKI</sequence>
<dbReference type="PANTHER" id="PTHR43280:SF2">
    <property type="entry name" value="HTH-TYPE TRANSCRIPTIONAL REGULATOR EXSA"/>
    <property type="match status" value="1"/>
</dbReference>
<dbReference type="PROSITE" id="PS00041">
    <property type="entry name" value="HTH_ARAC_FAMILY_1"/>
    <property type="match status" value="1"/>
</dbReference>
<dbReference type="SMART" id="SM00342">
    <property type="entry name" value="HTH_ARAC"/>
    <property type="match status" value="1"/>
</dbReference>
<reference evidence="5 6" key="1">
    <citation type="submission" date="2013-03" db="EMBL/GenBank/DDBJ databases">
        <title>Draft genome sequence of Gracibacillus halophilus YIM-C55.5, a moderately halophilic and thermophilic organism from the Xiaochaidamu salt lake.</title>
        <authorList>
            <person name="Sugumar T."/>
            <person name="Polireddy D.R."/>
            <person name="Antony A."/>
            <person name="Madhava Y.R."/>
            <person name="Sivakumar N."/>
        </authorList>
    </citation>
    <scope>NUCLEOTIDE SEQUENCE [LARGE SCALE GENOMIC DNA]</scope>
    <source>
        <strain evidence="5 6">YIM-C55.5</strain>
    </source>
</reference>
<dbReference type="InterPro" id="IPR037923">
    <property type="entry name" value="HTH-like"/>
</dbReference>
<comment type="caution">
    <text evidence="5">The sequence shown here is derived from an EMBL/GenBank/DDBJ whole genome shotgun (WGS) entry which is preliminary data.</text>
</comment>
<feature type="domain" description="HTH araC/xylS-type" evidence="4">
    <location>
        <begin position="154"/>
        <end position="253"/>
    </location>
</feature>
<evidence type="ECO:0000313" key="6">
    <source>
        <dbReference type="Proteomes" id="UP000012283"/>
    </source>
</evidence>
<evidence type="ECO:0000256" key="1">
    <source>
        <dbReference type="ARBA" id="ARBA00023015"/>
    </source>
</evidence>
<keyword evidence="2" id="KW-0238">DNA-binding</keyword>
<protein>
    <submittedName>
        <fullName evidence="5">AraC family transcriptional regulator</fullName>
    </submittedName>
</protein>
<dbReference type="Pfam" id="PF12833">
    <property type="entry name" value="HTH_18"/>
    <property type="match status" value="1"/>
</dbReference>
<dbReference type="InterPro" id="IPR018062">
    <property type="entry name" value="HTH_AraC-typ_CS"/>
</dbReference>
<dbReference type="GO" id="GO:0003700">
    <property type="term" value="F:DNA-binding transcription factor activity"/>
    <property type="evidence" value="ECO:0007669"/>
    <property type="project" value="InterPro"/>
</dbReference>
<dbReference type="AlphaFoldDB" id="N4WTE1"/>
<dbReference type="Proteomes" id="UP000012283">
    <property type="component" value="Unassembled WGS sequence"/>
</dbReference>
<dbReference type="SUPFAM" id="SSF46689">
    <property type="entry name" value="Homeodomain-like"/>
    <property type="match status" value="2"/>
</dbReference>
<dbReference type="PATRIC" id="fig|1308866.3.peg.2200"/>
<evidence type="ECO:0000256" key="3">
    <source>
        <dbReference type="ARBA" id="ARBA00023163"/>
    </source>
</evidence>
<organism evidence="5 6">
    <name type="scientific">Gracilibacillus halophilus YIM-C55.5</name>
    <dbReference type="NCBI Taxonomy" id="1308866"/>
    <lineage>
        <taxon>Bacteria</taxon>
        <taxon>Bacillati</taxon>
        <taxon>Bacillota</taxon>
        <taxon>Bacilli</taxon>
        <taxon>Bacillales</taxon>
        <taxon>Bacillaceae</taxon>
        <taxon>Gracilibacillus</taxon>
    </lineage>
</organism>
<dbReference type="GO" id="GO:0043565">
    <property type="term" value="F:sequence-specific DNA binding"/>
    <property type="evidence" value="ECO:0007669"/>
    <property type="project" value="InterPro"/>
</dbReference>
<evidence type="ECO:0000259" key="4">
    <source>
        <dbReference type="PROSITE" id="PS01124"/>
    </source>
</evidence>
<dbReference type="PROSITE" id="PS01124">
    <property type="entry name" value="HTH_ARAC_FAMILY_2"/>
    <property type="match status" value="1"/>
</dbReference>